<comment type="caution">
    <text evidence="1">The sequence shown here is derived from an EMBL/GenBank/DDBJ whole genome shotgun (WGS) entry which is preliminary data.</text>
</comment>
<dbReference type="Proteomes" id="UP000253153">
    <property type="component" value="Unassembled WGS sequence"/>
</dbReference>
<dbReference type="RefSeq" id="XP_031013019.1">
    <property type="nucleotide sequence ID" value="XM_031162890.1"/>
</dbReference>
<organism evidence="1 2">
    <name type="scientific">Fusarium coffeatum</name>
    <dbReference type="NCBI Taxonomy" id="231269"/>
    <lineage>
        <taxon>Eukaryota</taxon>
        <taxon>Fungi</taxon>
        <taxon>Dikarya</taxon>
        <taxon>Ascomycota</taxon>
        <taxon>Pezizomycotina</taxon>
        <taxon>Sordariomycetes</taxon>
        <taxon>Hypocreomycetidae</taxon>
        <taxon>Hypocreales</taxon>
        <taxon>Nectriaceae</taxon>
        <taxon>Fusarium</taxon>
        <taxon>Fusarium incarnatum-equiseti species complex</taxon>
    </lineage>
</organism>
<sequence>MKMAWDSEMDHVRSWVLNGDYDTDIETSFDRPLPSSIIVTGLSEAILPQIKENDDDLQARFSQNTKSIASNAQDLSQLPSQLKPLAIADDTEDPLIPNEVEIRHTYNNSLATWQNLVDQSLSLPRGTFPAGLSPSIMLQDIPPLPESLPPSGVLAGSPCFYLGPDPEPGSRSELDLQTITGQPKYFRLAYPSPIECCISSDRSTCYGNPAGTADAPNSPQGLAILTLCWGYVLSLRQLQSQNKKVHFTSYIHPIPLCDVGELSQNDILVQLPKETSCRLVQWLCAVLAPNPGWAVDGTYTPWDARFKSDVRFVIATEEQVSFDSDAEPPTSTEATDLLIEFCELFGIDHPVGSKSPTTLSPIKAAFLASLAIPFYRMAKLQPHLPRPWLRPGKTAPLNAEQKADIHRYTEDARYYMTLSMHPYSLGPVLWSIFWQPDIQCNLVSPWLAGIENVLELALNSCDFEMLIKIFLLRRPRVAMWWHGLFLLGNSKIMDLIRSYLATLDEGCSYDTLSRPDIVSAAWTGAPQSYQDNIASTTYQDLATSIPRASLLQHRHTMTLRDPWPLFYGWLPFGSIPKSTVEPDLYPWLERGHHREYRHWTWWARDDADFKPSTHAGYRKETKRFVSSVPDNLDIITSNCSAPVPPIKLETSRRATLHMLSHSLGSMVGDRSLSNAYIPLLKQSHPWLKDWIPV</sequence>
<keyword evidence="2" id="KW-1185">Reference proteome</keyword>
<name>A0A366R6F3_9HYPO</name>
<evidence type="ECO:0000313" key="2">
    <source>
        <dbReference type="Proteomes" id="UP000253153"/>
    </source>
</evidence>
<dbReference type="OrthoDB" id="3549294at2759"/>
<reference evidence="1 2" key="1">
    <citation type="submission" date="2018-06" db="EMBL/GenBank/DDBJ databases">
        <title>Fusarium incarnatum-equiseti species complex species 28.</title>
        <authorList>
            <person name="Gardiner D.M."/>
        </authorList>
    </citation>
    <scope>NUCLEOTIDE SEQUENCE [LARGE SCALE GENOMIC DNA]</scope>
    <source>
        <strain evidence="1 2">FIESC_28</strain>
    </source>
</reference>
<accession>A0A366R6F3</accession>
<protein>
    <submittedName>
        <fullName evidence="1">Uncharacterized protein</fullName>
    </submittedName>
</protein>
<dbReference type="GeneID" id="41998186"/>
<dbReference type="AlphaFoldDB" id="A0A366R6F3"/>
<evidence type="ECO:0000313" key="1">
    <source>
        <dbReference type="EMBL" id="RBR12118.1"/>
    </source>
</evidence>
<gene>
    <name evidence="1" type="ORF">FIESC28_08752</name>
</gene>
<proteinExistence type="predicted"/>
<dbReference type="EMBL" id="QKXC01000205">
    <property type="protein sequence ID" value="RBR12118.1"/>
    <property type="molecule type" value="Genomic_DNA"/>
</dbReference>